<evidence type="ECO:0000313" key="4">
    <source>
        <dbReference type="Proteomes" id="UP001501508"/>
    </source>
</evidence>
<keyword evidence="3" id="KW-0378">Hydrolase</keyword>
<proteinExistence type="predicted"/>
<dbReference type="GO" id="GO:0016787">
    <property type="term" value="F:hydrolase activity"/>
    <property type="evidence" value="ECO:0007669"/>
    <property type="project" value="UniProtKB-KW"/>
</dbReference>
<dbReference type="Pfam" id="PF05448">
    <property type="entry name" value="AXE1"/>
    <property type="match status" value="1"/>
</dbReference>
<dbReference type="InterPro" id="IPR008391">
    <property type="entry name" value="AXE1_dom"/>
</dbReference>
<dbReference type="Gene3D" id="3.40.50.1820">
    <property type="entry name" value="alpha/beta hydrolase"/>
    <property type="match status" value="2"/>
</dbReference>
<dbReference type="PANTHER" id="PTHR22946">
    <property type="entry name" value="DIENELACTONE HYDROLASE DOMAIN-CONTAINING PROTEIN-RELATED"/>
    <property type="match status" value="1"/>
</dbReference>
<dbReference type="Proteomes" id="UP001501508">
    <property type="component" value="Unassembled WGS sequence"/>
</dbReference>
<keyword evidence="4" id="KW-1185">Reference proteome</keyword>
<dbReference type="InterPro" id="IPR050261">
    <property type="entry name" value="FrsA_esterase"/>
</dbReference>
<organism evidence="3 4">
    <name type="scientific">Ravibacter arvi</name>
    <dbReference type="NCBI Taxonomy" id="2051041"/>
    <lineage>
        <taxon>Bacteria</taxon>
        <taxon>Pseudomonadati</taxon>
        <taxon>Bacteroidota</taxon>
        <taxon>Cytophagia</taxon>
        <taxon>Cytophagales</taxon>
        <taxon>Spirosomataceae</taxon>
        <taxon>Ravibacter</taxon>
    </lineage>
</organism>
<feature type="chain" id="PRO_5046535281" evidence="1">
    <location>
        <begin position="20"/>
        <end position="695"/>
    </location>
</feature>
<dbReference type="EMBL" id="BAABEY010000002">
    <property type="protein sequence ID" value="GAA4432545.1"/>
    <property type="molecule type" value="Genomic_DNA"/>
</dbReference>
<gene>
    <name evidence="3" type="ORF">GCM10023091_04810</name>
</gene>
<feature type="signal peptide" evidence="1">
    <location>
        <begin position="1"/>
        <end position="19"/>
    </location>
</feature>
<feature type="domain" description="Acetyl xylan esterase" evidence="2">
    <location>
        <begin position="100"/>
        <end position="269"/>
    </location>
</feature>
<sequence>MKKCLVTLLLASCIGPTFAQKELLVLEQWKLDKQRAPTLYSLLCQRAFSQLEERSRQINEMKSASDWKKRQGTVKEILEEAIGGFPARTPLNAVVTEVLEHDGVKIEKLYFESAPGYFVTAGLFMPASFTGKLPAIVYCSGHSANGFRSDVYQKAIFNYAKKGFAVLAFDPVGQGERKQFLDAKKKSLMGPTHEHSYPGSQVFASGVSPARYFIWDGIRAIDYLESRREIDIQRVGITGRSGGGTQAAYIAALDERVLAAAPECYITTFDKLLRSIGPQDAEQNFIGSIAKGFDIPDLIEMRAPRPTMLITTQNDFFSIQGARDVYREAAGAFNALGGKENLTMVEDEAGHASTVKNREAAYAFFQKHLSNPGSPAEVPVRILPEEALYVTREGNAYISLGGKTLLEAHVSLMPKAGQKKSVDPAKAVARLASAPGSAPLAQIMYSGKISKEGYTIEKYLIGGKDTPMTPLLWLKPQGNAPRGACLLVDENGKSEAAKPGGLADRLVREGHDVIIPDLSGYGELANVGLPGGDAQIDGVSLNLWYLGLLTDKPLLSFRLEEMQRVVSFIRKQVSENAGIALIGNGSLATDALHLGVIQPNAFKKIVLLNPLASFSSIWEEPGYKTRFIPSALPNAGYDLPDLVRALHGEKALLMAPRTAADHELEPAKRKQYQASVGDAAIVWEADIEAIITRLK</sequence>
<protein>
    <submittedName>
        <fullName evidence="3">Alpha/beta hydrolase family protein</fullName>
    </submittedName>
</protein>
<accession>A0ABP8LQD4</accession>
<dbReference type="InterPro" id="IPR029058">
    <property type="entry name" value="AB_hydrolase_fold"/>
</dbReference>
<dbReference type="RefSeq" id="WP_345026422.1">
    <property type="nucleotide sequence ID" value="NZ_BAABEY010000002.1"/>
</dbReference>
<keyword evidence="1" id="KW-0732">Signal</keyword>
<comment type="caution">
    <text evidence="3">The sequence shown here is derived from an EMBL/GenBank/DDBJ whole genome shotgun (WGS) entry which is preliminary data.</text>
</comment>
<reference evidence="4" key="1">
    <citation type="journal article" date="2019" name="Int. J. Syst. Evol. Microbiol.">
        <title>The Global Catalogue of Microorganisms (GCM) 10K type strain sequencing project: providing services to taxonomists for standard genome sequencing and annotation.</title>
        <authorList>
            <consortium name="The Broad Institute Genomics Platform"/>
            <consortium name="The Broad Institute Genome Sequencing Center for Infectious Disease"/>
            <person name="Wu L."/>
            <person name="Ma J."/>
        </authorList>
    </citation>
    <scope>NUCLEOTIDE SEQUENCE [LARGE SCALE GENOMIC DNA]</scope>
    <source>
        <strain evidence="4">JCM 31920</strain>
    </source>
</reference>
<evidence type="ECO:0000313" key="3">
    <source>
        <dbReference type="EMBL" id="GAA4432545.1"/>
    </source>
</evidence>
<dbReference type="SUPFAM" id="SSF53474">
    <property type="entry name" value="alpha/beta-Hydrolases"/>
    <property type="match status" value="2"/>
</dbReference>
<name>A0ABP8LQD4_9BACT</name>
<evidence type="ECO:0000256" key="1">
    <source>
        <dbReference type="SAM" id="SignalP"/>
    </source>
</evidence>
<dbReference type="PANTHER" id="PTHR22946:SF8">
    <property type="entry name" value="ACETYL XYLAN ESTERASE DOMAIN-CONTAINING PROTEIN"/>
    <property type="match status" value="1"/>
</dbReference>
<evidence type="ECO:0000259" key="2">
    <source>
        <dbReference type="Pfam" id="PF05448"/>
    </source>
</evidence>